<reference evidence="3 4" key="1">
    <citation type="journal article" date="2010" name="J. Bacteriol.">
        <title>Genome sequences of Pelagibaca bermudensis HTCC2601T and Maritimibacter alkaliphilus HTCC2654T, the type strains of two marine Roseobacter genera.</title>
        <authorList>
            <person name="Thrash J.C."/>
            <person name="Cho J.C."/>
            <person name="Ferriera S."/>
            <person name="Johnson J."/>
            <person name="Vergin K.L."/>
            <person name="Giovannoni S.J."/>
        </authorList>
    </citation>
    <scope>NUCLEOTIDE SEQUENCE [LARGE SCALE GENOMIC DNA]</scope>
    <source>
        <strain evidence="4">DSM 26914 / JCM 13377 / KCTC 12554 / HTCC2601</strain>
    </source>
</reference>
<dbReference type="InterPro" id="IPR013783">
    <property type="entry name" value="Ig-like_fold"/>
</dbReference>
<sequence>MLVTGGQLTLQDPDPGQAAFVPLTGQAGTYGTFTLLGDGSWTYEAENALAQIQQLGTGDRLTDTVTVSSVDGTFHDITVTILGTDDAPVVTGGTGTISELDPNVDALIGGLTDAGNPDLGLHLQQVPPQVQEAVAQEVLWEIQQNPKDFGIPPGQAMHLADLEPKFVARWSDTINDIVLQKLQDLGYHPSMGQGLVDTQALPASRLGDMIDTPAAEAEFIEISGQLTIRDADFGDQGFQADRIDGRYGTLEIAADGQWRYAAHESQGAIQALGPDQHLTDVIEVTTVDGHRSDVTITIEGAIDAPTLSVQTVAAGQTSTETVTAGLSELSIDAVEDQPIALNLSGHLGDADPNEILTFTLSGLPAGARVTNATLSPDGAWHVPATTLGQVEVTPPADFNGRIDILIEATAEIAGEIARSDLLLHVEVAPEGHGALITGTDSGSVTEDLDVIQGALITFGVLDIRDPEAGRSAFVPQTDLSGTYGSFALAADGRWTYSALNSQAAIQALGVGDRLTDSVTISSVDGTTHDLTVMIHGSNDGPVLTADPLEAYEDGPVVTGHLTGSDIDVGKTLAYRLEGTAPAGFALLADGSWRFDPSDAAYQSLGEGDQRLLQIPVSVTDEQGAQASAMLEITVVGQNDQPVVSRAVTLPDGYEDSARIITPTQLLAMMQDPDAGDGLHVIATPIADHGTVSPNVDGSWTFQPDADYAGPVTFTFEGGDNHGAVVSATAIMDVKPVGDPALIAGADRGAVTEDMVPIATGQLTVSDPDTGEATFTPVSGETGSGGYGRFFLEETGQWRYELDSPLPEVQALVPGRTLEDSLAVTSADGTSHDLIVTISGTEDAPVITGIDSGALTEDLNVTQGALITFGKLDIIDPDAGEAAFVPQTDIAGSYGSFALAADGRWTYSALNGQVAIQGLGSGDSLTDSVTITSVDGTPHDLTVTIAGSNMGPVASPADLGTTPEDLPRTFTTAELLQAASASDPDGDALSIAGVNVDAAHGTVTDNGDGSFTFTPAADFARDAVPLSVTISDSSEQVTVPAMIDVTEVTDGTAPRLVLSAQQEVINTGPSSDLGRIEIDQVQGAAVPEFTIEFTVVADPVPDTKNYQGPVVFNMGSPSNPNPDRQNNFLTLWNPGNLKVGGANNYATGLNLGDGDSHRITLTWDSLSGNLNLYDNGALNATMGGYHQGETMPADLYLIVGGKVQHVNSDSPFFYPHEHYEGDIFNLAMVDHKLSDGQVAAGPLASQVSVEDGLLVDVRSVGGQIIDAAGIHSLSEFGGLSMRTMPVDTGLAVPPPGAMLQLEIDPGTPTDPDDRVTGVVVSGFLAGTVVSDGTNAVTVSGPAQEINLAGWATDAMTAQLPPGDNSDFDVALEVESTGPDGSVTVTALEEPVMLDLGAAVPAPAPQGDTMLDDAPEASITPDNVTTVAERGSETADAEALETLTSEGRGAEGDDHMDAPSVQGDPDVPEGYATLSDPTDPYLTAIGAATPPEAGQTHPLPDTSTDPYADALGVPAEGAPPLDGVDGAQLVGLDDAPAPAGDDDQTLEVDIPPADDMIDTDPSDPPPDDHQG</sequence>
<dbReference type="Proteomes" id="UP000006230">
    <property type="component" value="Unassembled WGS sequence"/>
</dbReference>
<dbReference type="Pfam" id="PF17892">
    <property type="entry name" value="Cadherin_5"/>
    <property type="match status" value="2"/>
</dbReference>
<feature type="compositionally biased region" description="Basic and acidic residues" evidence="1">
    <location>
        <begin position="1446"/>
        <end position="1455"/>
    </location>
</feature>
<accession>Q0FT74</accession>
<dbReference type="STRING" id="314265.R2601_20826"/>
<dbReference type="InterPro" id="IPR002126">
    <property type="entry name" value="Cadherin-like_dom"/>
</dbReference>
<dbReference type="GO" id="GO:0016020">
    <property type="term" value="C:membrane"/>
    <property type="evidence" value="ECO:0007669"/>
    <property type="project" value="InterPro"/>
</dbReference>
<dbReference type="Pfam" id="PF17803">
    <property type="entry name" value="Cadherin_4"/>
    <property type="match status" value="1"/>
</dbReference>
<dbReference type="NCBIfam" id="NF012211">
    <property type="entry name" value="tand_rpt_95"/>
    <property type="match status" value="2"/>
</dbReference>
<dbReference type="InterPro" id="IPR040853">
    <property type="entry name" value="RapA2_cadherin-like"/>
</dbReference>
<dbReference type="InterPro" id="IPR010221">
    <property type="entry name" value="VCBS_dom"/>
</dbReference>
<dbReference type="HOGENOM" id="CLU_245531_0_0_5"/>
<dbReference type="GO" id="GO:0005509">
    <property type="term" value="F:calcium ion binding"/>
    <property type="evidence" value="ECO:0007669"/>
    <property type="project" value="InterPro"/>
</dbReference>
<comment type="caution">
    <text evidence="3">The sequence shown here is derived from an EMBL/GenBank/DDBJ whole genome shotgun (WGS) entry which is preliminary data.</text>
</comment>
<organism evidence="3 4">
    <name type="scientific">Salipiger bermudensis (strain DSM 26914 / JCM 13377 / KCTC 12554 / HTCC2601)</name>
    <name type="common">Pelagibaca bermudensis</name>
    <dbReference type="NCBI Taxonomy" id="314265"/>
    <lineage>
        <taxon>Bacteria</taxon>
        <taxon>Pseudomonadati</taxon>
        <taxon>Pseudomonadota</taxon>
        <taxon>Alphaproteobacteria</taxon>
        <taxon>Rhodobacterales</taxon>
        <taxon>Roseobacteraceae</taxon>
        <taxon>Salipiger</taxon>
    </lineage>
</organism>
<proteinExistence type="predicted"/>
<keyword evidence="4" id="KW-1185">Reference proteome</keyword>
<dbReference type="SUPFAM" id="SSF49899">
    <property type="entry name" value="Concanavalin A-like lectins/glucanases"/>
    <property type="match status" value="1"/>
</dbReference>
<dbReference type="InterPro" id="IPR041690">
    <property type="entry name" value="Cadherin_5"/>
</dbReference>
<gene>
    <name evidence="3" type="ORF">R2601_20826</name>
</gene>
<evidence type="ECO:0000259" key="2">
    <source>
        <dbReference type="PROSITE" id="PS50268"/>
    </source>
</evidence>
<evidence type="ECO:0000313" key="3">
    <source>
        <dbReference type="EMBL" id="EAU47295.1"/>
    </source>
</evidence>
<dbReference type="InterPro" id="IPR013320">
    <property type="entry name" value="ConA-like_dom_sf"/>
</dbReference>
<evidence type="ECO:0000313" key="4">
    <source>
        <dbReference type="Proteomes" id="UP000006230"/>
    </source>
</evidence>
<evidence type="ECO:0000256" key="1">
    <source>
        <dbReference type="SAM" id="MobiDB-lite"/>
    </source>
</evidence>
<dbReference type="PROSITE" id="PS50268">
    <property type="entry name" value="CADHERIN_2"/>
    <property type="match status" value="1"/>
</dbReference>
<dbReference type="Gene3D" id="2.60.40.10">
    <property type="entry name" value="Immunoglobulins"/>
    <property type="match status" value="4"/>
</dbReference>
<dbReference type="Pfam" id="PF17963">
    <property type="entry name" value="Big_9"/>
    <property type="match status" value="1"/>
</dbReference>
<dbReference type="EMBL" id="AATQ01000007">
    <property type="protein sequence ID" value="EAU47295.1"/>
    <property type="molecule type" value="Genomic_DNA"/>
</dbReference>
<protein>
    <submittedName>
        <fullName evidence="3">VCBS</fullName>
    </submittedName>
</protein>
<name>Q0FT74_SALBH</name>
<feature type="domain" description="Cadherin" evidence="2">
    <location>
        <begin position="549"/>
        <end position="643"/>
    </location>
</feature>
<dbReference type="GO" id="GO:0007156">
    <property type="term" value="P:homophilic cell adhesion via plasma membrane adhesion molecules"/>
    <property type="evidence" value="ECO:0007669"/>
    <property type="project" value="InterPro"/>
</dbReference>
<dbReference type="NCBIfam" id="TIGR01965">
    <property type="entry name" value="VCBS_repeat"/>
    <property type="match status" value="6"/>
</dbReference>
<dbReference type="eggNOG" id="COG2304">
    <property type="taxonomic scope" value="Bacteria"/>
</dbReference>
<feature type="region of interest" description="Disordered" evidence="1">
    <location>
        <begin position="1444"/>
        <end position="1569"/>
    </location>
</feature>
<dbReference type="Gene3D" id="2.60.120.200">
    <property type="match status" value="1"/>
</dbReference>